<feature type="transmembrane region" description="Helical" evidence="7">
    <location>
        <begin position="125"/>
        <end position="147"/>
    </location>
</feature>
<dbReference type="AlphaFoldDB" id="A0A4Q0ZIW8"/>
<keyword evidence="1" id="KW-0813">Transport</keyword>
<dbReference type="NCBIfam" id="TIGR02745">
    <property type="entry name" value="ccoG_rdxA_fixG"/>
    <property type="match status" value="1"/>
</dbReference>
<dbReference type="RefSeq" id="WP_128987086.1">
    <property type="nucleotide sequence ID" value="NZ_PDJZ01000011.1"/>
</dbReference>
<dbReference type="GO" id="GO:0005886">
    <property type="term" value="C:plasma membrane"/>
    <property type="evidence" value="ECO:0007669"/>
    <property type="project" value="TreeGrafter"/>
</dbReference>
<dbReference type="SUPFAM" id="SSF54862">
    <property type="entry name" value="4Fe-4S ferredoxins"/>
    <property type="match status" value="1"/>
</dbReference>
<feature type="transmembrane region" description="Helical" evidence="7">
    <location>
        <begin position="162"/>
        <end position="181"/>
    </location>
</feature>
<keyword evidence="4" id="KW-0249">Electron transport</keyword>
<dbReference type="InterPro" id="IPR014116">
    <property type="entry name" value="Cyt_c_oxidase_cbb3_FixG"/>
</dbReference>
<dbReference type="GO" id="GO:0046872">
    <property type="term" value="F:metal ion binding"/>
    <property type="evidence" value="ECO:0007669"/>
    <property type="project" value="UniProtKB-KW"/>
</dbReference>
<dbReference type="InterPro" id="IPR017896">
    <property type="entry name" value="4Fe4S_Fe-S-bd"/>
</dbReference>
<dbReference type="PANTHER" id="PTHR30176:SF3">
    <property type="entry name" value="FERREDOXIN-TYPE PROTEIN NAPH"/>
    <property type="match status" value="1"/>
</dbReference>
<evidence type="ECO:0000259" key="8">
    <source>
        <dbReference type="PROSITE" id="PS51379"/>
    </source>
</evidence>
<dbReference type="PROSITE" id="PS51379">
    <property type="entry name" value="4FE4S_FER_2"/>
    <property type="match status" value="1"/>
</dbReference>
<comment type="caution">
    <text evidence="9">The sequence shown here is derived from an EMBL/GenBank/DDBJ whole genome shotgun (WGS) entry which is preliminary data.</text>
</comment>
<feature type="transmembrane region" description="Helical" evidence="7">
    <location>
        <begin position="53"/>
        <end position="79"/>
    </location>
</feature>
<evidence type="ECO:0000256" key="7">
    <source>
        <dbReference type="SAM" id="Phobius"/>
    </source>
</evidence>
<feature type="transmembrane region" description="Helical" evidence="7">
    <location>
        <begin position="9"/>
        <end position="33"/>
    </location>
</feature>
<keyword evidence="7" id="KW-0812">Transmembrane</keyword>
<evidence type="ECO:0000313" key="10">
    <source>
        <dbReference type="Proteomes" id="UP000290870"/>
    </source>
</evidence>
<dbReference type="InterPro" id="IPR017900">
    <property type="entry name" value="4Fe4S_Fe_S_CS"/>
</dbReference>
<feature type="domain" description="4Fe-4S ferredoxin-type" evidence="8">
    <location>
        <begin position="230"/>
        <end position="258"/>
    </location>
</feature>
<feature type="transmembrane region" description="Helical" evidence="7">
    <location>
        <begin position="307"/>
        <end position="326"/>
    </location>
</feature>
<dbReference type="PROSITE" id="PS00198">
    <property type="entry name" value="4FE4S_FER_1"/>
    <property type="match status" value="1"/>
</dbReference>
<dbReference type="GO" id="GO:0051539">
    <property type="term" value="F:4 iron, 4 sulfur cluster binding"/>
    <property type="evidence" value="ECO:0007669"/>
    <property type="project" value="UniProtKB-KW"/>
</dbReference>
<dbReference type="Proteomes" id="UP000290870">
    <property type="component" value="Unassembled WGS sequence"/>
</dbReference>
<name>A0A4Q0ZIW8_9BACT</name>
<keyword evidence="5" id="KW-0408">Iron</keyword>
<organism evidence="9 10">
    <name type="scientific">Arcobacter cloacae</name>
    <dbReference type="NCBI Taxonomy" id="1054034"/>
    <lineage>
        <taxon>Bacteria</taxon>
        <taxon>Pseudomonadati</taxon>
        <taxon>Campylobacterota</taxon>
        <taxon>Epsilonproteobacteria</taxon>
        <taxon>Campylobacterales</taxon>
        <taxon>Arcobacteraceae</taxon>
        <taxon>Arcobacter</taxon>
    </lineage>
</organism>
<sequence>MTYAKKRYLIYFISTLFIITLPFITINGNHILLLSFDKLQFHFIGNVYSVSELYIMPFLLMFLFIGIFAITSMFGRVWCGWACPQTIFRVIYRDLIESTILDLRKINNKQKDIDYNKKSNQIKKYISLILWGIISLIISCNFMLYFVPPEDFFVYIQNPAEHSFMIIFILSVALFLVYDIVFMKENFCVYVCPYSRIQSVLYDDNTKQVTYDFNRGGKVYENGAKSIFKIKQWINNEECTTCEACVKVCPTHIDIRKGLQVECINCLECSDACSTVMGKLNKESLINWGSTNKVLNKKDVSIFTKKNITYFTSLFLSIFLAFYFSLEKESFLVNVNKTTELYKQKENEIISNNYILTIHNTQDKDYVFDIKLLENKDFKIKKFESVKLKAGEKTKQVLILETTNDFNKLKNKPSKISIEIFAKEDEKIKVKRQIAFFYPKN</sequence>
<dbReference type="Pfam" id="PF12801">
    <property type="entry name" value="Fer4_5"/>
    <property type="match status" value="1"/>
</dbReference>
<reference evidence="9 10" key="1">
    <citation type="submission" date="2017-10" db="EMBL/GenBank/DDBJ databases">
        <title>Genomics of the genus Arcobacter.</title>
        <authorList>
            <person name="Perez-Cataluna A."/>
            <person name="Figueras M.J."/>
        </authorList>
    </citation>
    <scope>NUCLEOTIDE SEQUENCE [LARGE SCALE GENOMIC DNA]</scope>
    <source>
        <strain evidence="9 10">F26</strain>
    </source>
</reference>
<evidence type="ECO:0000256" key="1">
    <source>
        <dbReference type="ARBA" id="ARBA00022448"/>
    </source>
</evidence>
<accession>A0A4Q0ZIW8</accession>
<dbReference type="Gene3D" id="3.30.70.20">
    <property type="match status" value="1"/>
</dbReference>
<dbReference type="OrthoDB" id="9811700at2"/>
<dbReference type="Gene3D" id="2.60.40.10">
    <property type="entry name" value="Immunoglobulins"/>
    <property type="match status" value="1"/>
</dbReference>
<evidence type="ECO:0000256" key="6">
    <source>
        <dbReference type="ARBA" id="ARBA00023014"/>
    </source>
</evidence>
<keyword evidence="6" id="KW-0411">Iron-sulfur</keyword>
<keyword evidence="7" id="KW-1133">Transmembrane helix</keyword>
<dbReference type="InterPro" id="IPR013783">
    <property type="entry name" value="Ig-like_fold"/>
</dbReference>
<evidence type="ECO:0000256" key="4">
    <source>
        <dbReference type="ARBA" id="ARBA00022982"/>
    </source>
</evidence>
<dbReference type="Pfam" id="PF13746">
    <property type="entry name" value="Fer4_18"/>
    <property type="match status" value="1"/>
</dbReference>
<dbReference type="InterPro" id="IPR032879">
    <property type="entry name" value="FixG_C"/>
</dbReference>
<keyword evidence="3" id="KW-0479">Metal-binding</keyword>
<dbReference type="Pfam" id="PF11614">
    <property type="entry name" value="FixG_C"/>
    <property type="match status" value="1"/>
</dbReference>
<dbReference type="EMBL" id="PDJZ01000011">
    <property type="protein sequence ID" value="RXJ83478.1"/>
    <property type="molecule type" value="Genomic_DNA"/>
</dbReference>
<keyword evidence="7" id="KW-0472">Membrane</keyword>
<proteinExistence type="predicted"/>
<keyword evidence="2" id="KW-0004">4Fe-4S</keyword>
<dbReference type="PANTHER" id="PTHR30176">
    <property type="entry name" value="FERREDOXIN-TYPE PROTEIN NAPH"/>
    <property type="match status" value="1"/>
</dbReference>
<evidence type="ECO:0000256" key="2">
    <source>
        <dbReference type="ARBA" id="ARBA00022485"/>
    </source>
</evidence>
<evidence type="ECO:0000256" key="5">
    <source>
        <dbReference type="ARBA" id="ARBA00023004"/>
    </source>
</evidence>
<evidence type="ECO:0000256" key="3">
    <source>
        <dbReference type="ARBA" id="ARBA00022723"/>
    </source>
</evidence>
<protein>
    <submittedName>
        <fullName evidence="9">Cytochrome c oxidase accessory protein CcoG</fullName>
    </submittedName>
</protein>
<gene>
    <name evidence="9" type="primary">ccoG</name>
    <name evidence="9" type="ORF">CRU90_09695</name>
</gene>
<dbReference type="InterPro" id="IPR051684">
    <property type="entry name" value="Electron_Trans/Redox"/>
</dbReference>
<evidence type="ECO:0000313" key="9">
    <source>
        <dbReference type="EMBL" id="RXJ83478.1"/>
    </source>
</evidence>